<gene>
    <name evidence="8" type="ORF">SAMN02983006_00678</name>
</gene>
<dbReference type="RefSeq" id="WP_089859677.1">
    <property type="nucleotide sequence ID" value="NZ_FOTI01000005.1"/>
</dbReference>
<dbReference type="InterPro" id="IPR011990">
    <property type="entry name" value="TPR-like_helical_dom_sf"/>
</dbReference>
<keyword evidence="5" id="KW-0413">Isomerase</keyword>
<keyword evidence="7" id="KW-0812">Transmembrane</keyword>
<dbReference type="Proteomes" id="UP000199006">
    <property type="component" value="Unassembled WGS sequence"/>
</dbReference>
<comment type="catalytic activity">
    <reaction evidence="1">
        <text>[protein]-peptidylproline (omega=180) = [protein]-peptidylproline (omega=0)</text>
        <dbReference type="Rhea" id="RHEA:16237"/>
        <dbReference type="Rhea" id="RHEA-COMP:10747"/>
        <dbReference type="Rhea" id="RHEA-COMP:10748"/>
        <dbReference type="ChEBI" id="CHEBI:83833"/>
        <dbReference type="ChEBI" id="CHEBI:83834"/>
        <dbReference type="EC" id="5.2.1.8"/>
    </reaction>
</comment>
<keyword evidence="7" id="KW-1133">Transmembrane helix</keyword>
<evidence type="ECO:0000256" key="6">
    <source>
        <dbReference type="SAM" id="MobiDB-lite"/>
    </source>
</evidence>
<dbReference type="GO" id="GO:0003755">
    <property type="term" value="F:peptidyl-prolyl cis-trans isomerase activity"/>
    <property type="evidence" value="ECO:0007669"/>
    <property type="project" value="UniProtKB-KW"/>
</dbReference>
<dbReference type="InterPro" id="IPR050245">
    <property type="entry name" value="PrsA_foldase"/>
</dbReference>
<evidence type="ECO:0000313" key="9">
    <source>
        <dbReference type="Proteomes" id="UP000199006"/>
    </source>
</evidence>
<feature type="region of interest" description="Disordered" evidence="6">
    <location>
        <begin position="190"/>
        <end position="219"/>
    </location>
</feature>
<evidence type="ECO:0000256" key="2">
    <source>
        <dbReference type="ARBA" id="ARBA00013194"/>
    </source>
</evidence>
<keyword evidence="4" id="KW-0697">Rotamase</keyword>
<keyword evidence="3" id="KW-0732">Signal</keyword>
<feature type="compositionally biased region" description="Polar residues" evidence="6">
    <location>
        <begin position="380"/>
        <end position="389"/>
    </location>
</feature>
<evidence type="ECO:0000256" key="3">
    <source>
        <dbReference type="ARBA" id="ARBA00022729"/>
    </source>
</evidence>
<dbReference type="EMBL" id="FOTI01000005">
    <property type="protein sequence ID" value="SFL26884.1"/>
    <property type="molecule type" value="Genomic_DNA"/>
</dbReference>
<sequence length="426" mass="47596">MFDTLRNNSKIVVYIVVIAFIISGGFMGFGAYLNHSSGQQGQVQRSGVIADVNGQEITQQEYLSLLQQQAPNSSLSSSQIIPFRYNVLSALIERKLVLAQADELKIKPDVADSDVQENYDNILKQNDLTEAELSDRLAEQGYSVEQLKADIRSNLETNNIISKTIKQSAGEVNVSDKEIEDLYKNRYPEKKVEAADSDQAAAKNGNEETPDKDTVQTRPALADVKSDLKTEITQKKQNQAANSWLKTLKSEADIEIYDPVLNAYHNYKTGKYQAAADEFSTLTANEDSDNPAYYDYLAQSYQGLNKPEQAAGSYEAGLEKYPENTELRFSYAQYLNSQDKKEAALEQLKEISEAAGDDFMTHYQLFMMYNNLDAKEEAQSELTKIQNLSEKMKDKQAPDAETNDSANQDSDTTTMPAENTDTNSAE</sequence>
<reference evidence="8 9" key="1">
    <citation type="submission" date="2016-10" db="EMBL/GenBank/DDBJ databases">
        <authorList>
            <person name="de Groot N.N."/>
        </authorList>
    </citation>
    <scope>NUCLEOTIDE SEQUENCE [LARGE SCALE GENOMIC DNA]</scope>
    <source>
        <strain evidence="8 9">ATCC 51327</strain>
    </source>
</reference>
<evidence type="ECO:0000256" key="4">
    <source>
        <dbReference type="ARBA" id="ARBA00023110"/>
    </source>
</evidence>
<protein>
    <recommendedName>
        <fullName evidence="2">peptidylprolyl isomerase</fullName>
        <ecNumber evidence="2">5.2.1.8</ecNumber>
    </recommendedName>
</protein>
<feature type="transmembrane region" description="Helical" evidence="7">
    <location>
        <begin position="12"/>
        <end position="33"/>
    </location>
</feature>
<organism evidence="8 9">
    <name type="scientific">Halanaerobium salsuginis</name>
    <dbReference type="NCBI Taxonomy" id="29563"/>
    <lineage>
        <taxon>Bacteria</taxon>
        <taxon>Bacillati</taxon>
        <taxon>Bacillota</taxon>
        <taxon>Clostridia</taxon>
        <taxon>Halanaerobiales</taxon>
        <taxon>Halanaerobiaceae</taxon>
        <taxon>Halanaerobium</taxon>
    </lineage>
</organism>
<evidence type="ECO:0000256" key="7">
    <source>
        <dbReference type="SAM" id="Phobius"/>
    </source>
</evidence>
<accession>A0A1I4GA66</accession>
<evidence type="ECO:0000256" key="1">
    <source>
        <dbReference type="ARBA" id="ARBA00000971"/>
    </source>
</evidence>
<dbReference type="Gene3D" id="1.10.4030.10">
    <property type="entry name" value="Porin chaperone SurA, peptide-binding domain"/>
    <property type="match status" value="1"/>
</dbReference>
<dbReference type="Gene3D" id="1.25.40.10">
    <property type="entry name" value="Tetratricopeptide repeat domain"/>
    <property type="match status" value="1"/>
</dbReference>
<feature type="compositionally biased region" description="Polar residues" evidence="6">
    <location>
        <begin position="403"/>
        <end position="426"/>
    </location>
</feature>
<proteinExistence type="predicted"/>
<dbReference type="STRING" id="29563.SAMN02983006_00678"/>
<dbReference type="AlphaFoldDB" id="A0A1I4GA66"/>
<keyword evidence="9" id="KW-1185">Reference proteome</keyword>
<evidence type="ECO:0000313" key="8">
    <source>
        <dbReference type="EMBL" id="SFL26884.1"/>
    </source>
</evidence>
<dbReference type="InterPro" id="IPR027304">
    <property type="entry name" value="Trigger_fact/SurA_dom_sf"/>
</dbReference>
<dbReference type="PANTHER" id="PTHR47245">
    <property type="entry name" value="PEPTIDYLPROLYL ISOMERASE"/>
    <property type="match status" value="1"/>
</dbReference>
<name>A0A1I4GA66_9FIRM</name>
<keyword evidence="7" id="KW-0472">Membrane</keyword>
<dbReference type="EC" id="5.2.1.8" evidence="2"/>
<dbReference type="PANTHER" id="PTHR47245:SF1">
    <property type="entry name" value="FOLDASE PROTEIN PRSA"/>
    <property type="match status" value="1"/>
</dbReference>
<dbReference type="OrthoDB" id="2111535at2"/>
<feature type="compositionally biased region" description="Basic and acidic residues" evidence="6">
    <location>
        <begin position="205"/>
        <end position="215"/>
    </location>
</feature>
<dbReference type="Pfam" id="PF13624">
    <property type="entry name" value="SurA_N_3"/>
    <property type="match status" value="1"/>
</dbReference>
<dbReference type="SUPFAM" id="SSF109998">
    <property type="entry name" value="Triger factor/SurA peptide-binding domain-like"/>
    <property type="match status" value="1"/>
</dbReference>
<dbReference type="SUPFAM" id="SSF48452">
    <property type="entry name" value="TPR-like"/>
    <property type="match status" value="1"/>
</dbReference>
<evidence type="ECO:0000256" key="5">
    <source>
        <dbReference type="ARBA" id="ARBA00023235"/>
    </source>
</evidence>
<feature type="region of interest" description="Disordered" evidence="6">
    <location>
        <begin position="378"/>
        <end position="426"/>
    </location>
</feature>